<feature type="region of interest" description="Disordered" evidence="1">
    <location>
        <begin position="1"/>
        <end position="80"/>
    </location>
</feature>
<name>A0A4Z2HZ15_9TELE</name>
<gene>
    <name evidence="2" type="ORF">EYF80_018945</name>
</gene>
<evidence type="ECO:0000313" key="3">
    <source>
        <dbReference type="Proteomes" id="UP000314294"/>
    </source>
</evidence>
<organism evidence="2 3">
    <name type="scientific">Liparis tanakae</name>
    <name type="common">Tanaka's snailfish</name>
    <dbReference type="NCBI Taxonomy" id="230148"/>
    <lineage>
        <taxon>Eukaryota</taxon>
        <taxon>Metazoa</taxon>
        <taxon>Chordata</taxon>
        <taxon>Craniata</taxon>
        <taxon>Vertebrata</taxon>
        <taxon>Euteleostomi</taxon>
        <taxon>Actinopterygii</taxon>
        <taxon>Neopterygii</taxon>
        <taxon>Teleostei</taxon>
        <taxon>Neoteleostei</taxon>
        <taxon>Acanthomorphata</taxon>
        <taxon>Eupercaria</taxon>
        <taxon>Perciformes</taxon>
        <taxon>Cottioidei</taxon>
        <taxon>Cottales</taxon>
        <taxon>Liparidae</taxon>
        <taxon>Liparis</taxon>
    </lineage>
</organism>
<feature type="compositionally biased region" description="Basic and acidic residues" evidence="1">
    <location>
        <begin position="52"/>
        <end position="62"/>
    </location>
</feature>
<dbReference type="EMBL" id="SRLO01000158">
    <property type="protein sequence ID" value="TNN70811.1"/>
    <property type="molecule type" value="Genomic_DNA"/>
</dbReference>
<accession>A0A4Z2HZ15</accession>
<sequence>MRNDPFLLLETNGPPPQNKAQSSPVTEERRRRVHRTTTGPERRMTSPLLNKHQGEGRAEQRRTHSGTHPAAEPVLPERSGATISALQRDFTGDIILSLRMSLCTLEPTSNRLHRGGKGNRSCGANGEDEQQPA</sequence>
<reference evidence="2 3" key="1">
    <citation type="submission" date="2019-03" db="EMBL/GenBank/DDBJ databases">
        <title>First draft genome of Liparis tanakae, snailfish: a comprehensive survey of snailfish specific genes.</title>
        <authorList>
            <person name="Kim W."/>
            <person name="Song I."/>
            <person name="Jeong J.-H."/>
            <person name="Kim D."/>
            <person name="Kim S."/>
            <person name="Ryu S."/>
            <person name="Song J.Y."/>
            <person name="Lee S.K."/>
        </authorList>
    </citation>
    <scope>NUCLEOTIDE SEQUENCE [LARGE SCALE GENOMIC DNA]</scope>
    <source>
        <tissue evidence="2">Muscle</tissue>
    </source>
</reference>
<evidence type="ECO:0000313" key="2">
    <source>
        <dbReference type="EMBL" id="TNN70811.1"/>
    </source>
</evidence>
<comment type="caution">
    <text evidence="2">The sequence shown here is derived from an EMBL/GenBank/DDBJ whole genome shotgun (WGS) entry which is preliminary data.</text>
</comment>
<keyword evidence="3" id="KW-1185">Reference proteome</keyword>
<dbReference type="AlphaFoldDB" id="A0A4Z2HZ15"/>
<dbReference type="Proteomes" id="UP000314294">
    <property type="component" value="Unassembled WGS sequence"/>
</dbReference>
<evidence type="ECO:0000256" key="1">
    <source>
        <dbReference type="SAM" id="MobiDB-lite"/>
    </source>
</evidence>
<proteinExistence type="predicted"/>
<feature type="region of interest" description="Disordered" evidence="1">
    <location>
        <begin position="107"/>
        <end position="133"/>
    </location>
</feature>
<protein>
    <submittedName>
        <fullName evidence="2">Uncharacterized protein</fullName>
    </submittedName>
</protein>